<evidence type="ECO:0000256" key="1">
    <source>
        <dbReference type="ARBA" id="ARBA00004123"/>
    </source>
</evidence>
<keyword evidence="2" id="KW-0539">Nucleus</keyword>
<feature type="region of interest" description="Disordered" evidence="3">
    <location>
        <begin position="1"/>
        <end position="194"/>
    </location>
</feature>
<dbReference type="PANTHER" id="PTHR12610">
    <property type="entry name" value="SINGLE STRANDED DNA BINDING PROTEIN"/>
    <property type="match status" value="1"/>
</dbReference>
<gene>
    <name evidence="4" type="ORF">LAZ67_X000915</name>
</gene>
<evidence type="ECO:0000256" key="3">
    <source>
        <dbReference type="SAM" id="MobiDB-lite"/>
    </source>
</evidence>
<dbReference type="Proteomes" id="UP001235939">
    <property type="component" value="Chromosome X"/>
</dbReference>
<evidence type="ECO:0000256" key="2">
    <source>
        <dbReference type="ARBA" id="ARBA00023242"/>
    </source>
</evidence>
<organism evidence="4 5">
    <name type="scientific">Cordylochernes scorpioides</name>
    <dbReference type="NCBI Taxonomy" id="51811"/>
    <lineage>
        <taxon>Eukaryota</taxon>
        <taxon>Metazoa</taxon>
        <taxon>Ecdysozoa</taxon>
        <taxon>Arthropoda</taxon>
        <taxon>Chelicerata</taxon>
        <taxon>Arachnida</taxon>
        <taxon>Pseudoscorpiones</taxon>
        <taxon>Cheliferoidea</taxon>
        <taxon>Chernetidae</taxon>
        <taxon>Cordylochernes</taxon>
    </lineage>
</organism>
<dbReference type="EMBL" id="CP092886">
    <property type="protein sequence ID" value="UYV84032.1"/>
    <property type="molecule type" value="Genomic_DNA"/>
</dbReference>
<reference evidence="4 5" key="1">
    <citation type="submission" date="2022-03" db="EMBL/GenBank/DDBJ databases">
        <title>A chromosomal length assembly of Cordylochernes scorpioides.</title>
        <authorList>
            <person name="Zeh D."/>
            <person name="Zeh J."/>
        </authorList>
    </citation>
    <scope>NUCLEOTIDE SEQUENCE [LARGE SCALE GENOMIC DNA]</scope>
    <source>
        <strain evidence="4">IN4F17</strain>
        <tissue evidence="4">Whole Body</tissue>
    </source>
</reference>
<dbReference type="Pfam" id="PF04503">
    <property type="entry name" value="SSDP"/>
    <property type="match status" value="1"/>
</dbReference>
<feature type="compositionally biased region" description="Polar residues" evidence="3">
    <location>
        <begin position="47"/>
        <end position="57"/>
    </location>
</feature>
<sequence>MNYSSASPGSHYGAGPAVSNTGGPPGTPIMPSPQGSSGPYSPASLRMNASTPQRDQTGSGGPAQEAGSTPAGGMYAMMKSVPGGSMSGFPMGPGPDGPLGPGGPLGPDMGPPVMNGLTSQGDPGLDGMKNSPANGPGTPREDGPPISEYGIPGYGQENDQNESAAILKIKESMQEEAKRFEKDTPTEHPDYFMQ</sequence>
<evidence type="ECO:0000313" key="4">
    <source>
        <dbReference type="EMBL" id="UYV84032.1"/>
    </source>
</evidence>
<name>A0ABY6LV69_9ARAC</name>
<proteinExistence type="predicted"/>
<feature type="compositionally biased region" description="Basic and acidic residues" evidence="3">
    <location>
        <begin position="168"/>
        <end position="194"/>
    </location>
</feature>
<keyword evidence="5" id="KW-1185">Reference proteome</keyword>
<feature type="compositionally biased region" description="Low complexity" evidence="3">
    <location>
        <begin position="32"/>
        <end position="44"/>
    </location>
</feature>
<accession>A0ABY6LV69</accession>
<protein>
    <submittedName>
        <fullName evidence="4">SSBP2</fullName>
    </submittedName>
</protein>
<dbReference type="PANTHER" id="PTHR12610:SF12">
    <property type="entry name" value="SEQUENCE-SPECIFIC SINGLE-STRANDED DNA-BINDING PROTEIN, ISOFORM D"/>
    <property type="match status" value="1"/>
</dbReference>
<evidence type="ECO:0000313" key="5">
    <source>
        <dbReference type="Proteomes" id="UP001235939"/>
    </source>
</evidence>
<comment type="subcellular location">
    <subcellularLocation>
        <location evidence="1">Nucleus</location>
    </subcellularLocation>
</comment>